<evidence type="ECO:0000256" key="1">
    <source>
        <dbReference type="ARBA" id="ARBA00004651"/>
    </source>
</evidence>
<keyword evidence="2" id="KW-1003">Cell membrane</keyword>
<dbReference type="EMBL" id="JFGV01000071">
    <property type="protein sequence ID" value="EYU13732.1"/>
    <property type="molecule type" value="Genomic_DNA"/>
</dbReference>
<evidence type="ECO:0000256" key="4">
    <source>
        <dbReference type="ARBA" id="ARBA00022989"/>
    </source>
</evidence>
<feature type="transmembrane region" description="Helical" evidence="6">
    <location>
        <begin position="83"/>
        <end position="106"/>
    </location>
</feature>
<gene>
    <name evidence="7" type="ORF">BA1DRAFT_03772</name>
</gene>
<comment type="caution">
    <text evidence="7">The sequence shown here is derived from an EMBL/GenBank/DDBJ whole genome shotgun (WGS) entry which is preliminary data.</text>
</comment>
<keyword evidence="8" id="KW-1185">Reference proteome</keyword>
<keyword evidence="4 6" id="KW-1133">Transmembrane helix</keyword>
<feature type="transmembrane region" description="Helical" evidence="6">
    <location>
        <begin position="21"/>
        <end position="40"/>
    </location>
</feature>
<dbReference type="PATRIC" id="fig|1393736.3.peg.3845"/>
<dbReference type="AlphaFoldDB" id="A0A022PC23"/>
<evidence type="ECO:0000256" key="6">
    <source>
        <dbReference type="SAM" id="Phobius"/>
    </source>
</evidence>
<evidence type="ECO:0000313" key="8">
    <source>
        <dbReference type="Proteomes" id="UP000023464"/>
    </source>
</evidence>
<reference evidence="7 8" key="1">
    <citation type="submission" date="2014-03" db="EMBL/GenBank/DDBJ databases">
        <title>Draft Genome of Photorhabdus luminescens BA1, an Egyptian Isolate.</title>
        <authorList>
            <person name="Ghazal S."/>
            <person name="Hurst S.G.IV."/>
            <person name="Morris K."/>
            <person name="Thomas K."/>
            <person name="Tisa L.S."/>
        </authorList>
    </citation>
    <scope>NUCLEOTIDE SEQUENCE [LARGE SCALE GENOMIC DNA]</scope>
    <source>
        <strain evidence="7 8">BA1</strain>
    </source>
</reference>
<feature type="transmembrane region" description="Helical" evidence="6">
    <location>
        <begin position="112"/>
        <end position="134"/>
    </location>
</feature>
<dbReference type="GO" id="GO:0005886">
    <property type="term" value="C:plasma membrane"/>
    <property type="evidence" value="ECO:0007669"/>
    <property type="project" value="UniProtKB-SubCell"/>
</dbReference>
<evidence type="ECO:0000256" key="3">
    <source>
        <dbReference type="ARBA" id="ARBA00022692"/>
    </source>
</evidence>
<keyword evidence="5 6" id="KW-0472">Membrane</keyword>
<accession>A0A022PC23</accession>
<protein>
    <submittedName>
        <fullName evidence="7">F0F1-type ATP synthase, subunit I</fullName>
    </submittedName>
</protein>
<sequence>MQDVQGEKTKVMSVSLYSGKIALKLLFLQLMTFVVLSVAFCTKSIEWGASAFAGGLACWLPNTIFMLFASFQKAKEEEVPVRIAWSFAVGEGLKVIITIAVLVVALGVFKAAFAPLGLTYLAVLIVQIIAPAVING</sequence>
<organism evidence="7 8">
    <name type="scientific">Photorhabdus aegyptia</name>
    <dbReference type="NCBI Taxonomy" id="2805098"/>
    <lineage>
        <taxon>Bacteria</taxon>
        <taxon>Pseudomonadati</taxon>
        <taxon>Pseudomonadota</taxon>
        <taxon>Gammaproteobacteria</taxon>
        <taxon>Enterobacterales</taxon>
        <taxon>Morganellaceae</taxon>
        <taxon>Photorhabdus</taxon>
    </lineage>
</organism>
<keyword evidence="3 6" id="KW-0812">Transmembrane</keyword>
<dbReference type="Pfam" id="PF03899">
    <property type="entry name" value="ATP-synt_I"/>
    <property type="match status" value="1"/>
</dbReference>
<feature type="transmembrane region" description="Helical" evidence="6">
    <location>
        <begin position="52"/>
        <end position="71"/>
    </location>
</feature>
<name>A0A022PC23_9GAMM</name>
<evidence type="ECO:0000256" key="2">
    <source>
        <dbReference type="ARBA" id="ARBA00022475"/>
    </source>
</evidence>
<evidence type="ECO:0000313" key="7">
    <source>
        <dbReference type="EMBL" id="EYU13732.1"/>
    </source>
</evidence>
<comment type="subcellular location">
    <subcellularLocation>
        <location evidence="1">Cell membrane</location>
        <topology evidence="1">Multi-pass membrane protein</topology>
    </subcellularLocation>
</comment>
<dbReference type="NCBIfam" id="NF005962">
    <property type="entry name" value="PRK08049.1"/>
    <property type="match status" value="1"/>
</dbReference>
<dbReference type="InterPro" id="IPR005598">
    <property type="entry name" value="ATP_synth_I"/>
</dbReference>
<dbReference type="Proteomes" id="UP000023464">
    <property type="component" value="Unassembled WGS sequence"/>
</dbReference>
<proteinExistence type="predicted"/>
<evidence type="ECO:0000256" key="5">
    <source>
        <dbReference type="ARBA" id="ARBA00023136"/>
    </source>
</evidence>